<name>A0A6J4H0B0_9FLAO</name>
<reference evidence="1 2" key="1">
    <citation type="submission" date="2020-02" db="EMBL/GenBank/DDBJ databases">
        <authorList>
            <person name="Criscuolo A."/>
        </authorList>
    </citation>
    <scope>NUCLEOTIDE SEQUENCE [LARGE SCALE GENOMIC DNA]</scope>
    <source>
        <strain evidence="1">CIP105534</strain>
    </source>
</reference>
<dbReference type="RefSeq" id="WP_173973357.1">
    <property type="nucleotide sequence ID" value="NZ_CADCSU010000231.1"/>
</dbReference>
<evidence type="ECO:0008006" key="3">
    <source>
        <dbReference type="Google" id="ProtNLM"/>
    </source>
</evidence>
<organism evidence="1 2">
    <name type="scientific">Flavobacterium bizetiae</name>
    <dbReference type="NCBI Taxonomy" id="2704140"/>
    <lineage>
        <taxon>Bacteria</taxon>
        <taxon>Pseudomonadati</taxon>
        <taxon>Bacteroidota</taxon>
        <taxon>Flavobacteriia</taxon>
        <taxon>Flavobacteriales</taxon>
        <taxon>Flavobacteriaceae</taxon>
        <taxon>Flavobacterium</taxon>
    </lineage>
</organism>
<evidence type="ECO:0000313" key="1">
    <source>
        <dbReference type="EMBL" id="CAA9203731.1"/>
    </source>
</evidence>
<dbReference type="AlphaFoldDB" id="A0A6J4H0B0"/>
<proteinExistence type="predicted"/>
<dbReference type="EMBL" id="CADCSU010000231">
    <property type="protein sequence ID" value="CAA9203731.1"/>
    <property type="molecule type" value="Genomic_DNA"/>
</dbReference>
<keyword evidence="2" id="KW-1185">Reference proteome</keyword>
<accession>A0A6J4H0B0</accession>
<dbReference type="Proteomes" id="UP000479938">
    <property type="component" value="Unassembled WGS sequence"/>
</dbReference>
<gene>
    <name evidence="1" type="ORF">FLA105534_04912</name>
</gene>
<protein>
    <recommendedName>
        <fullName evidence="3">DUF4145 domain-containing protein</fullName>
    </recommendedName>
</protein>
<sequence length="217" mass="25522">MSIAIQTNKEPAIIVNLPNECPFCHSSISPNTHFGFISESHKMDVFFSCPKNTCLKTFIGEYEETYNINCFEFQNRVTKGTIVEKDFNQSIIELSLEFVTIYNQAFYAEQEGLFEICGVGYRKALEYLIKDYAKFKYPNEAEQIEQKLLAKCIKDYIDDKRIESVSKRAVWLGNDETHYLRRWENKDLSDLKKLIDLTVHWIEMEFLTVDFENEMPE</sequence>
<evidence type="ECO:0000313" key="2">
    <source>
        <dbReference type="Proteomes" id="UP000479938"/>
    </source>
</evidence>